<keyword evidence="1" id="KW-0472">Membrane</keyword>
<keyword evidence="1" id="KW-1133">Transmembrane helix</keyword>
<dbReference type="Proteomes" id="UP000241890">
    <property type="component" value="Unassembled WGS sequence"/>
</dbReference>
<dbReference type="EMBL" id="BEYU01000185">
    <property type="protein sequence ID" value="GBG34255.1"/>
    <property type="molecule type" value="Genomic_DNA"/>
</dbReference>
<dbReference type="OrthoDB" id="2016548at2759"/>
<feature type="transmembrane region" description="Helical" evidence="1">
    <location>
        <begin position="123"/>
        <end position="143"/>
    </location>
</feature>
<evidence type="ECO:0000313" key="3">
    <source>
        <dbReference type="EMBL" id="GBG34255.1"/>
    </source>
</evidence>
<dbReference type="AlphaFoldDB" id="A0A2R5GUL1"/>
<sequence length="158" mass="15859">MILKSGLGGLVSAGLLSAVHFGITDAHDMTMILGSFGATSVLLFAAPVVPFSQPRNVIGGHLISAFVGVSALKLCGGNAALAVPLACGASIMAMQATNTVHPPAGGTALIAVMGSPALTAMGYGLLVPTGLGSGLLVASAVLYNNTLRGAMRYPQYWY</sequence>
<dbReference type="PANTHER" id="PTHR33741:SF5">
    <property type="entry name" value="TRANSMEMBRANE PROTEIN DDB_G0269096-RELATED"/>
    <property type="match status" value="1"/>
</dbReference>
<accession>A0A2R5GUL1</accession>
<name>A0A2R5GUL1_9STRA</name>
<gene>
    <name evidence="3" type="ORF">FCC1311_104792</name>
</gene>
<comment type="caution">
    <text evidence="3">The sequence shown here is derived from an EMBL/GenBank/DDBJ whole genome shotgun (WGS) entry which is preliminary data.</text>
</comment>
<keyword evidence="1 3" id="KW-0812">Transmembrane</keyword>
<feature type="domain" description="HPP transmembrane region" evidence="2">
    <location>
        <begin position="2"/>
        <end position="153"/>
    </location>
</feature>
<feature type="transmembrane region" description="Helical" evidence="1">
    <location>
        <begin position="63"/>
        <end position="93"/>
    </location>
</feature>
<keyword evidence="4" id="KW-1185">Reference proteome</keyword>
<dbReference type="Pfam" id="PF04982">
    <property type="entry name" value="TM_HPP"/>
    <property type="match status" value="1"/>
</dbReference>
<dbReference type="InterPro" id="IPR058581">
    <property type="entry name" value="TM_HPP"/>
</dbReference>
<dbReference type="InterPro" id="IPR007065">
    <property type="entry name" value="HPP"/>
</dbReference>
<reference evidence="3 4" key="1">
    <citation type="submission" date="2017-12" db="EMBL/GenBank/DDBJ databases">
        <title>Sequencing, de novo assembly and annotation of complete genome of a new Thraustochytrid species, strain FCC1311.</title>
        <authorList>
            <person name="Sedici K."/>
            <person name="Godart F."/>
            <person name="Aiese Cigliano R."/>
            <person name="Sanseverino W."/>
            <person name="Barakat M."/>
            <person name="Ortet P."/>
            <person name="Marechal E."/>
            <person name="Cagnac O."/>
            <person name="Amato A."/>
        </authorList>
    </citation>
    <scope>NUCLEOTIDE SEQUENCE [LARGE SCALE GENOMIC DNA]</scope>
</reference>
<evidence type="ECO:0000259" key="2">
    <source>
        <dbReference type="Pfam" id="PF04982"/>
    </source>
</evidence>
<feature type="transmembrane region" description="Helical" evidence="1">
    <location>
        <begin position="31"/>
        <end position="51"/>
    </location>
</feature>
<proteinExistence type="predicted"/>
<organism evidence="3 4">
    <name type="scientific">Hondaea fermentalgiana</name>
    <dbReference type="NCBI Taxonomy" id="2315210"/>
    <lineage>
        <taxon>Eukaryota</taxon>
        <taxon>Sar</taxon>
        <taxon>Stramenopiles</taxon>
        <taxon>Bigyra</taxon>
        <taxon>Labyrinthulomycetes</taxon>
        <taxon>Thraustochytrida</taxon>
        <taxon>Thraustochytriidae</taxon>
        <taxon>Hondaea</taxon>
    </lineage>
</organism>
<dbReference type="InParanoid" id="A0A2R5GUL1"/>
<evidence type="ECO:0000256" key="1">
    <source>
        <dbReference type="SAM" id="Phobius"/>
    </source>
</evidence>
<evidence type="ECO:0000313" key="4">
    <source>
        <dbReference type="Proteomes" id="UP000241890"/>
    </source>
</evidence>
<protein>
    <submittedName>
        <fullName evidence="3">Transmembrane protein DDB_G0269096</fullName>
    </submittedName>
</protein>
<dbReference type="PANTHER" id="PTHR33741">
    <property type="entry name" value="TRANSMEMBRANE PROTEIN DDB_G0269096-RELATED"/>
    <property type="match status" value="1"/>
</dbReference>